<feature type="transmembrane region" description="Helical" evidence="10">
    <location>
        <begin position="225"/>
        <end position="243"/>
    </location>
</feature>
<feature type="transmembrane region" description="Helical" evidence="10">
    <location>
        <begin position="516"/>
        <end position="536"/>
    </location>
</feature>
<keyword evidence="6 10" id="KW-0812">Transmembrane</keyword>
<proteinExistence type="inferred from homology"/>
<comment type="similarity">
    <text evidence="3 10">Belongs to the ALG6/ALG8 glucosyltransferase family.</text>
</comment>
<feature type="transmembrane region" description="Helical" evidence="10">
    <location>
        <begin position="445"/>
        <end position="462"/>
    </location>
</feature>
<dbReference type="InterPro" id="IPR004856">
    <property type="entry name" value="Glyco_trans_ALG6/ALG8"/>
</dbReference>
<dbReference type="GO" id="GO:0042281">
    <property type="term" value="F:dolichyl pyrophosphate Man9GlcNAc2 alpha-1,3-glucosyltransferase activity"/>
    <property type="evidence" value="ECO:0007669"/>
    <property type="project" value="TreeGrafter"/>
</dbReference>
<evidence type="ECO:0000256" key="8">
    <source>
        <dbReference type="ARBA" id="ARBA00022989"/>
    </source>
</evidence>
<evidence type="ECO:0000256" key="3">
    <source>
        <dbReference type="ARBA" id="ARBA00008715"/>
    </source>
</evidence>
<comment type="subcellular location">
    <subcellularLocation>
        <location evidence="1 10">Endoplasmic reticulum membrane</location>
        <topology evidence="1 10">Multi-pass membrane protein</topology>
    </subcellularLocation>
</comment>
<gene>
    <name evidence="12" type="ORF">TsFJ059_006984</name>
</gene>
<feature type="region of interest" description="Disordered" evidence="11">
    <location>
        <begin position="1"/>
        <end position="63"/>
    </location>
</feature>
<feature type="transmembrane region" description="Helical" evidence="10">
    <location>
        <begin position="582"/>
        <end position="604"/>
    </location>
</feature>
<keyword evidence="4 10" id="KW-0328">Glycosyltransferase</keyword>
<keyword evidence="7 10" id="KW-0256">Endoplasmic reticulum</keyword>
<dbReference type="EMBL" id="JAIMJC010000005">
    <property type="protein sequence ID" value="KAH0524480.1"/>
    <property type="molecule type" value="Genomic_DNA"/>
</dbReference>
<keyword evidence="8 10" id="KW-1133">Transmembrane helix</keyword>
<evidence type="ECO:0000256" key="5">
    <source>
        <dbReference type="ARBA" id="ARBA00022679"/>
    </source>
</evidence>
<feature type="compositionally biased region" description="Polar residues" evidence="11">
    <location>
        <begin position="7"/>
        <end position="18"/>
    </location>
</feature>
<reference evidence="12 13" key="1">
    <citation type="submission" date="2021-08" db="EMBL/GenBank/DDBJ databases">
        <title>The highly contiguous genome resource for Trichoderma semiorbis FJ059, a fungal antagonistic to plant pathogens.</title>
        <authorList>
            <person name="Liu T."/>
        </authorList>
    </citation>
    <scope>NUCLEOTIDE SEQUENCE [LARGE SCALE GENOMIC DNA]</scope>
    <source>
        <strain evidence="12 13">FJ059</strain>
    </source>
</reference>
<comment type="caution">
    <text evidence="12">The sequence shown here is derived from an EMBL/GenBank/DDBJ whole genome shotgun (WGS) entry which is preliminary data.</text>
</comment>
<evidence type="ECO:0000256" key="2">
    <source>
        <dbReference type="ARBA" id="ARBA00004922"/>
    </source>
</evidence>
<evidence type="ECO:0000256" key="7">
    <source>
        <dbReference type="ARBA" id="ARBA00022824"/>
    </source>
</evidence>
<dbReference type="Pfam" id="PF03155">
    <property type="entry name" value="Alg6_Alg8"/>
    <property type="match status" value="2"/>
</dbReference>
<evidence type="ECO:0000256" key="4">
    <source>
        <dbReference type="ARBA" id="ARBA00022676"/>
    </source>
</evidence>
<dbReference type="AlphaFoldDB" id="A0A9P8KN03"/>
<keyword evidence="9 10" id="KW-0472">Membrane</keyword>
<dbReference type="PANTHER" id="PTHR12413">
    <property type="entry name" value="DOLICHYL GLYCOSYLTRANSFERASE"/>
    <property type="match status" value="1"/>
</dbReference>
<feature type="transmembrane region" description="Helical" evidence="10">
    <location>
        <begin position="274"/>
        <end position="292"/>
    </location>
</feature>
<name>A0A9P8KN03_9HYPO</name>
<evidence type="ECO:0000313" key="13">
    <source>
        <dbReference type="Proteomes" id="UP000826573"/>
    </source>
</evidence>
<evidence type="ECO:0000256" key="6">
    <source>
        <dbReference type="ARBA" id="ARBA00022692"/>
    </source>
</evidence>
<evidence type="ECO:0000256" key="10">
    <source>
        <dbReference type="RuleBase" id="RU363110"/>
    </source>
</evidence>
<evidence type="ECO:0000256" key="1">
    <source>
        <dbReference type="ARBA" id="ARBA00004477"/>
    </source>
</evidence>
<dbReference type="EC" id="2.4.1.-" evidence="10"/>
<feature type="transmembrane region" description="Helical" evidence="10">
    <location>
        <begin position="312"/>
        <end position="336"/>
    </location>
</feature>
<sequence>MLPKAPSVTSTRPSTASFATRIIRQDPPPHAVTKKKMPAPSPSPHKPRRKANKPENDADKPRKFEALVRTPAFPLAAFMWPARTSLSQWEVLPLVLMVVGLFRWAAGLWGYSGFQRPPLFGDYEAQRHWMEITANLPISQWYFHDLEWWGLDYPPLTAYHSWVLGKIGSLINPEWFALMSSRGSHDPMLKIFMRATVIASEYLIFVPAATVFVRRFSRLNGVNTWTSNLALVAILMQPSVILIDHVHFQYNTVMLGFVVASMSSMLAERYKWAAVFFVAALGFKQMALYYAFSVFSYLLGRCITTGINPGRLFGIALVTAISFGVLVLPLALGVLYDKHRGIDARPELNGATAPLPIFSFITNYIDPQNFYYPIVAQLVQMVHRVFPFSRGLFEDKVANFWCALNTVIKLRNYPVELLQKAALGATLLSIIPPNLILFLRPRKSALPVAFAATAWGFFLFSWQVHEKSVLLPLMPMTLLLAGKQGMSGEVRAWVGFANLLGAWTMFPLLHRVDLRVPYAALTLLWAYLLGLPPASWNAPFQEGQSKLVQWGTALLQSSFYVTMAAWHVVEAVVVPPPGKPDLWVVANVGVGAAGFSICYLWCLWRLLRETEFLASTPKTKAKTQ</sequence>
<feature type="transmembrane region" description="Helical" evidence="10">
    <location>
        <begin position="421"/>
        <end position="439"/>
    </location>
</feature>
<evidence type="ECO:0000256" key="9">
    <source>
        <dbReference type="ARBA" id="ARBA00023136"/>
    </source>
</evidence>
<evidence type="ECO:0000313" key="12">
    <source>
        <dbReference type="EMBL" id="KAH0524480.1"/>
    </source>
</evidence>
<feature type="transmembrane region" description="Helical" evidence="10">
    <location>
        <begin position="191"/>
        <end position="213"/>
    </location>
</feature>
<keyword evidence="13" id="KW-1185">Reference proteome</keyword>
<dbReference type="PANTHER" id="PTHR12413:SF1">
    <property type="entry name" value="DOLICHYL PYROPHOSPHATE MAN9GLCNAC2 ALPHA-1,3-GLUCOSYLTRANSFERASE"/>
    <property type="match status" value="1"/>
</dbReference>
<keyword evidence="5 10" id="KW-0808">Transferase</keyword>
<protein>
    <recommendedName>
        <fullName evidence="10">Alpha-1,3-glucosyltransferase</fullName>
        <ecNumber evidence="10">2.4.1.-</ecNumber>
    </recommendedName>
</protein>
<organism evidence="12 13">
    <name type="scientific">Trichoderma semiorbis</name>
    <dbReference type="NCBI Taxonomy" id="1491008"/>
    <lineage>
        <taxon>Eukaryota</taxon>
        <taxon>Fungi</taxon>
        <taxon>Dikarya</taxon>
        <taxon>Ascomycota</taxon>
        <taxon>Pezizomycotina</taxon>
        <taxon>Sordariomycetes</taxon>
        <taxon>Hypocreomycetidae</taxon>
        <taxon>Hypocreales</taxon>
        <taxon>Hypocreaceae</taxon>
        <taxon>Trichoderma</taxon>
    </lineage>
</organism>
<accession>A0A9P8KN03</accession>
<dbReference type="GO" id="GO:0005789">
    <property type="term" value="C:endoplasmic reticulum membrane"/>
    <property type="evidence" value="ECO:0007669"/>
    <property type="project" value="UniProtKB-SubCell"/>
</dbReference>
<dbReference type="Proteomes" id="UP000826573">
    <property type="component" value="Unassembled WGS sequence"/>
</dbReference>
<feature type="transmembrane region" description="Helical" evidence="10">
    <location>
        <begin position="91"/>
        <end position="111"/>
    </location>
</feature>
<comment type="pathway">
    <text evidence="2 10">Protein modification; protein glycosylation.</text>
</comment>
<evidence type="ECO:0000256" key="11">
    <source>
        <dbReference type="SAM" id="MobiDB-lite"/>
    </source>
</evidence>
<feature type="compositionally biased region" description="Basic and acidic residues" evidence="11">
    <location>
        <begin position="52"/>
        <end position="63"/>
    </location>
</feature>